<evidence type="ECO:0000313" key="3">
    <source>
        <dbReference type="Proteomes" id="UP000825701"/>
    </source>
</evidence>
<organism evidence="2 3">
    <name type="scientific">Chenggangzhangella methanolivorans</name>
    <dbReference type="NCBI Taxonomy" id="1437009"/>
    <lineage>
        <taxon>Bacteria</taxon>
        <taxon>Pseudomonadati</taxon>
        <taxon>Pseudomonadota</taxon>
        <taxon>Alphaproteobacteria</taxon>
        <taxon>Hyphomicrobiales</taxon>
        <taxon>Methylopilaceae</taxon>
        <taxon>Chenggangzhangella</taxon>
    </lineage>
</organism>
<feature type="domain" description="DUF58" evidence="1">
    <location>
        <begin position="54"/>
        <end position="238"/>
    </location>
</feature>
<dbReference type="KEGG" id="cmet:K6K41_25375"/>
<protein>
    <submittedName>
        <fullName evidence="2">DUF58 domain-containing protein</fullName>
    </submittedName>
</protein>
<dbReference type="PANTHER" id="PTHR33608:SF12">
    <property type="entry name" value="DUF58 DOMAIN-CONTAINING PROTEIN"/>
    <property type="match status" value="1"/>
</dbReference>
<dbReference type="PANTHER" id="PTHR33608">
    <property type="entry name" value="BLL2464 PROTEIN"/>
    <property type="match status" value="1"/>
</dbReference>
<dbReference type="Pfam" id="PF01882">
    <property type="entry name" value="DUF58"/>
    <property type="match status" value="1"/>
</dbReference>
<reference evidence="2" key="1">
    <citation type="submission" date="2021-08" db="EMBL/GenBank/DDBJ databases">
        <authorList>
            <person name="Zhang H."/>
            <person name="Xu M."/>
            <person name="Yu Z."/>
            <person name="Yang L."/>
            <person name="Cai Y."/>
        </authorList>
    </citation>
    <scope>NUCLEOTIDE SEQUENCE</scope>
    <source>
        <strain evidence="2">CHL1</strain>
    </source>
</reference>
<dbReference type="Proteomes" id="UP000825701">
    <property type="component" value="Chromosome"/>
</dbReference>
<sequence length="300" mass="32055">MEAVAVPGVDLDAQALIGLRRLTGRAPNLATRKLAARPGGVVTRRRGRGSETDDVRLWIDGDDIRHIDKNTTARTGELHVRTFRDERERAVLLVADFRPAMLFGTRRAFRSVAGAEALAMVGWRAAAEGGRIGLLAIGAGDQPAFQRPKGGERAMSAVIGVMARAHADALADVDRPDPPLDAALETAAGALPRGGHLILATGLDEPGDRFDDVLRAARSRISITVLLVADAFEREAPRGAYAFETRGGRSGWLSGRRRPSDGEDPRRARLVGLGVPAITIEASAGPERVAPLLERLDGLR</sequence>
<evidence type="ECO:0000259" key="1">
    <source>
        <dbReference type="Pfam" id="PF01882"/>
    </source>
</evidence>
<proteinExistence type="predicted"/>
<dbReference type="InterPro" id="IPR002881">
    <property type="entry name" value="DUF58"/>
</dbReference>
<dbReference type="RefSeq" id="WP_261403048.1">
    <property type="nucleotide sequence ID" value="NZ_CP081869.1"/>
</dbReference>
<keyword evidence="3" id="KW-1185">Reference proteome</keyword>
<gene>
    <name evidence="2" type="ORF">K6K41_25375</name>
</gene>
<dbReference type="AlphaFoldDB" id="A0A9E6RB10"/>
<name>A0A9E6RB10_9HYPH</name>
<accession>A0A9E6RB10</accession>
<evidence type="ECO:0000313" key="2">
    <source>
        <dbReference type="EMBL" id="QZN99922.1"/>
    </source>
</evidence>
<dbReference type="EMBL" id="CP081869">
    <property type="protein sequence ID" value="QZN99922.1"/>
    <property type="molecule type" value="Genomic_DNA"/>
</dbReference>